<protein>
    <submittedName>
        <fullName evidence="2">Ovule protein</fullName>
    </submittedName>
</protein>
<reference evidence="2" key="2">
    <citation type="submission" date="2015-08" db="UniProtKB">
        <authorList>
            <consortium name="WormBaseParasite"/>
        </authorList>
    </citation>
    <scope>IDENTIFICATION</scope>
</reference>
<evidence type="ECO:0000313" key="2">
    <source>
        <dbReference type="WBParaSite" id="SVE_0250100.1"/>
    </source>
</evidence>
<sequence>MLCRPSMKCRRPVQSWLDLSFNQENPNFHDTSILLKSRDQGQDPQIGKISESIEYSKYPESRHWSQPGLHI</sequence>
<accession>A0A0K0F134</accession>
<proteinExistence type="predicted"/>
<evidence type="ECO:0000313" key="1">
    <source>
        <dbReference type="Proteomes" id="UP000035680"/>
    </source>
</evidence>
<organism evidence="1 2">
    <name type="scientific">Strongyloides venezuelensis</name>
    <name type="common">Threadworm</name>
    <dbReference type="NCBI Taxonomy" id="75913"/>
    <lineage>
        <taxon>Eukaryota</taxon>
        <taxon>Metazoa</taxon>
        <taxon>Ecdysozoa</taxon>
        <taxon>Nematoda</taxon>
        <taxon>Chromadorea</taxon>
        <taxon>Rhabditida</taxon>
        <taxon>Tylenchina</taxon>
        <taxon>Panagrolaimomorpha</taxon>
        <taxon>Strongyloidoidea</taxon>
        <taxon>Strongyloididae</taxon>
        <taxon>Strongyloides</taxon>
    </lineage>
</organism>
<dbReference type="AlphaFoldDB" id="A0A0K0F134"/>
<dbReference type="Proteomes" id="UP000035680">
    <property type="component" value="Unassembled WGS sequence"/>
</dbReference>
<dbReference type="WBParaSite" id="SVE_0250100.1">
    <property type="protein sequence ID" value="SVE_0250100.1"/>
    <property type="gene ID" value="SVE_0250100"/>
</dbReference>
<keyword evidence="1" id="KW-1185">Reference proteome</keyword>
<name>A0A0K0F134_STRVS</name>
<reference evidence="1" key="1">
    <citation type="submission" date="2014-07" db="EMBL/GenBank/DDBJ databases">
        <authorList>
            <person name="Martin A.A"/>
            <person name="De Silva N."/>
        </authorList>
    </citation>
    <scope>NUCLEOTIDE SEQUENCE</scope>
</reference>